<keyword evidence="1" id="KW-0813">Transport</keyword>
<gene>
    <name evidence="6" type="ORF">ACFQPS_12400</name>
</gene>
<dbReference type="RefSeq" id="WP_377359392.1">
    <property type="nucleotide sequence ID" value="NZ_JBHTCM010000010.1"/>
</dbReference>
<evidence type="ECO:0000313" key="6">
    <source>
        <dbReference type="EMBL" id="MFC7333964.1"/>
    </source>
</evidence>
<evidence type="ECO:0000313" key="7">
    <source>
        <dbReference type="Proteomes" id="UP001596456"/>
    </source>
</evidence>
<dbReference type="Proteomes" id="UP001596456">
    <property type="component" value="Unassembled WGS sequence"/>
</dbReference>
<keyword evidence="3" id="KW-1015">Disulfide bond</keyword>
<dbReference type="Pfam" id="PF14561">
    <property type="entry name" value="TPR_20"/>
    <property type="match status" value="1"/>
</dbReference>
<dbReference type="CDD" id="cd02956">
    <property type="entry name" value="ybbN"/>
    <property type="match status" value="1"/>
</dbReference>
<evidence type="ECO:0000256" key="1">
    <source>
        <dbReference type="ARBA" id="ARBA00022448"/>
    </source>
</evidence>
<evidence type="ECO:0000256" key="4">
    <source>
        <dbReference type="ARBA" id="ARBA00023284"/>
    </source>
</evidence>
<dbReference type="PROSITE" id="PS00194">
    <property type="entry name" value="THIOREDOXIN_1"/>
    <property type="match status" value="1"/>
</dbReference>
<dbReference type="EMBL" id="JBHTCM010000010">
    <property type="protein sequence ID" value="MFC7333964.1"/>
    <property type="molecule type" value="Genomic_DNA"/>
</dbReference>
<proteinExistence type="predicted"/>
<dbReference type="Pfam" id="PF14559">
    <property type="entry name" value="TPR_19"/>
    <property type="match status" value="1"/>
</dbReference>
<accession>A0ABW2KY67</accession>
<dbReference type="InterPro" id="IPR036249">
    <property type="entry name" value="Thioredoxin-like_sf"/>
</dbReference>
<organism evidence="6 7">
    <name type="scientific">Rhodocista pekingensis</name>
    <dbReference type="NCBI Taxonomy" id="201185"/>
    <lineage>
        <taxon>Bacteria</taxon>
        <taxon>Pseudomonadati</taxon>
        <taxon>Pseudomonadota</taxon>
        <taxon>Alphaproteobacteria</taxon>
        <taxon>Rhodospirillales</taxon>
        <taxon>Azospirillaceae</taxon>
        <taxon>Rhodocista</taxon>
    </lineage>
</organism>
<comment type="caution">
    <text evidence="6">The sequence shown here is derived from an EMBL/GenBank/DDBJ whole genome shotgun (WGS) entry which is preliminary data.</text>
</comment>
<dbReference type="Gene3D" id="3.40.30.10">
    <property type="entry name" value="Glutaredoxin"/>
    <property type="match status" value="1"/>
</dbReference>
<evidence type="ECO:0000256" key="2">
    <source>
        <dbReference type="ARBA" id="ARBA00022982"/>
    </source>
</evidence>
<evidence type="ECO:0000259" key="5">
    <source>
        <dbReference type="PROSITE" id="PS51352"/>
    </source>
</evidence>
<dbReference type="Pfam" id="PF00085">
    <property type="entry name" value="Thioredoxin"/>
    <property type="match status" value="1"/>
</dbReference>
<dbReference type="InterPro" id="IPR017937">
    <property type="entry name" value="Thioredoxin_CS"/>
</dbReference>
<reference evidence="7" key="1">
    <citation type="journal article" date="2019" name="Int. J. Syst. Evol. Microbiol.">
        <title>The Global Catalogue of Microorganisms (GCM) 10K type strain sequencing project: providing services to taxonomists for standard genome sequencing and annotation.</title>
        <authorList>
            <consortium name="The Broad Institute Genomics Platform"/>
            <consortium name="The Broad Institute Genome Sequencing Center for Infectious Disease"/>
            <person name="Wu L."/>
            <person name="Ma J."/>
        </authorList>
    </citation>
    <scope>NUCLEOTIDE SEQUENCE [LARGE SCALE GENOMIC DNA]</scope>
    <source>
        <strain evidence="7">CGMCC 1.16275</strain>
    </source>
</reference>
<dbReference type="PANTHER" id="PTHR45663:SF11">
    <property type="entry name" value="GEO12009P1"/>
    <property type="match status" value="1"/>
</dbReference>
<dbReference type="SUPFAM" id="SSF52833">
    <property type="entry name" value="Thioredoxin-like"/>
    <property type="match status" value="1"/>
</dbReference>
<keyword evidence="2" id="KW-0249">Electron transport</keyword>
<dbReference type="PANTHER" id="PTHR45663">
    <property type="entry name" value="GEO12009P1"/>
    <property type="match status" value="1"/>
</dbReference>
<dbReference type="PROSITE" id="PS51352">
    <property type="entry name" value="THIOREDOXIN_2"/>
    <property type="match status" value="1"/>
</dbReference>
<dbReference type="InterPro" id="IPR013766">
    <property type="entry name" value="Thioredoxin_domain"/>
</dbReference>
<keyword evidence="7" id="KW-1185">Reference proteome</keyword>
<protein>
    <submittedName>
        <fullName evidence="6">Tetratricopeptide repeat protein</fullName>
    </submittedName>
</protein>
<dbReference type="InterPro" id="IPR011990">
    <property type="entry name" value="TPR-like_helical_dom_sf"/>
</dbReference>
<dbReference type="Gene3D" id="1.25.40.10">
    <property type="entry name" value="Tetratricopeptide repeat domain"/>
    <property type="match status" value="2"/>
</dbReference>
<sequence length="310" mass="33236">MQPSFPATPAPKPTVPGDIIKDGSDATFMADVIEASRTVPVLVDFWATWCGPCKQLGPALEKVVTAAKGAVRLVKIDTDKNPMVAGQLRIQSIPAVYAFYQGRPVDGFVGALPESQLKQFVDRLVQATGAAAPAADDIATVLEEAKQILDQGDAEGAAAVYNEVLQAEPENAVAYAGLVRCLLAVGQTDDARKLIEGAPAAIARSPELAGLKSQLDLAEQARQAGPIPELMNRLARDPDDHQTRYDLALALHAAGKSEAAVEALLEIVKRDREWNDQAARKQLLKFFEAFGPTDKLTVMARRKLSSILFS</sequence>
<name>A0ABW2KY67_9PROT</name>
<dbReference type="SUPFAM" id="SSF48452">
    <property type="entry name" value="TPR-like"/>
    <property type="match status" value="1"/>
</dbReference>
<feature type="domain" description="Thioredoxin" evidence="5">
    <location>
        <begin position="1"/>
        <end position="126"/>
    </location>
</feature>
<keyword evidence="4" id="KW-0676">Redox-active center</keyword>
<evidence type="ECO:0000256" key="3">
    <source>
        <dbReference type="ARBA" id="ARBA00023157"/>
    </source>
</evidence>